<proteinExistence type="predicted"/>
<sequence>MKRILTFIACMLVAGVAYAGWNISQNADGGASWVNGDGVRVGVGGGTVIQIPIPNLQSGATQYYTVARPGTITRAYITATTTLITSSTPVVTLSILSQVTVGALIVVVPVTGTEVVPGQTQGVLSIVTGTVGHVDFNTFNSGNTAARGDIIAVVPTTVASGGGTGSAVAANGPDAYVTIVIE</sequence>
<dbReference type="AlphaFoldDB" id="A0A0F9EXD6"/>
<protein>
    <submittedName>
        <fullName evidence="1">Uncharacterized protein</fullName>
    </submittedName>
</protein>
<dbReference type="EMBL" id="LAZR01025755">
    <property type="protein sequence ID" value="KKL70901.1"/>
    <property type="molecule type" value="Genomic_DNA"/>
</dbReference>
<comment type="caution">
    <text evidence="1">The sequence shown here is derived from an EMBL/GenBank/DDBJ whole genome shotgun (WGS) entry which is preliminary data.</text>
</comment>
<accession>A0A0F9EXD6</accession>
<evidence type="ECO:0000313" key="1">
    <source>
        <dbReference type="EMBL" id="KKL70901.1"/>
    </source>
</evidence>
<reference evidence="1" key="1">
    <citation type="journal article" date="2015" name="Nature">
        <title>Complex archaea that bridge the gap between prokaryotes and eukaryotes.</title>
        <authorList>
            <person name="Spang A."/>
            <person name="Saw J.H."/>
            <person name="Jorgensen S.L."/>
            <person name="Zaremba-Niedzwiedzka K."/>
            <person name="Martijn J."/>
            <person name="Lind A.E."/>
            <person name="van Eijk R."/>
            <person name="Schleper C."/>
            <person name="Guy L."/>
            <person name="Ettema T.J."/>
        </authorList>
    </citation>
    <scope>NUCLEOTIDE SEQUENCE</scope>
</reference>
<gene>
    <name evidence="1" type="ORF">LCGC14_2100290</name>
</gene>
<name>A0A0F9EXD6_9ZZZZ</name>
<organism evidence="1">
    <name type="scientific">marine sediment metagenome</name>
    <dbReference type="NCBI Taxonomy" id="412755"/>
    <lineage>
        <taxon>unclassified sequences</taxon>
        <taxon>metagenomes</taxon>
        <taxon>ecological metagenomes</taxon>
    </lineage>
</organism>